<evidence type="ECO:0000313" key="7">
    <source>
        <dbReference type="EMBL" id="MPW22102.1"/>
    </source>
</evidence>
<gene>
    <name evidence="7" type="ORF">GCT13_36010</name>
</gene>
<feature type="binding site" evidence="5">
    <location>
        <position position="26"/>
    </location>
    <ligand>
        <name>Mn(2+)</name>
        <dbReference type="ChEBI" id="CHEBI:29035"/>
    </ligand>
</feature>
<dbReference type="GO" id="GO:0046872">
    <property type="term" value="F:metal ion binding"/>
    <property type="evidence" value="ECO:0007669"/>
    <property type="project" value="UniProtKB-KW"/>
</dbReference>
<dbReference type="EC" id="1.15.1.1" evidence="2"/>
<feature type="domain" description="Manganese/iron superoxide dismutase C-terminal" evidence="6">
    <location>
        <begin position="89"/>
        <end position="190"/>
    </location>
</feature>
<protein>
    <recommendedName>
        <fullName evidence="2">superoxide dismutase</fullName>
        <ecNumber evidence="2">1.15.1.1</ecNumber>
    </recommendedName>
</protein>
<evidence type="ECO:0000313" key="8">
    <source>
        <dbReference type="Proteomes" id="UP000484381"/>
    </source>
</evidence>
<evidence type="ECO:0000256" key="3">
    <source>
        <dbReference type="ARBA" id="ARBA00022723"/>
    </source>
</evidence>
<evidence type="ECO:0000259" key="6">
    <source>
        <dbReference type="Pfam" id="PF02777"/>
    </source>
</evidence>
<dbReference type="EMBL" id="WHNP01000057">
    <property type="protein sequence ID" value="MPW22102.1"/>
    <property type="molecule type" value="Genomic_DNA"/>
</dbReference>
<name>A0A7X1NHU4_9BURK</name>
<accession>A0A7X1NHU4</accession>
<dbReference type="PANTHER" id="PTHR11404:SF6">
    <property type="entry name" value="SUPEROXIDE DISMUTASE [MN], MITOCHONDRIAL"/>
    <property type="match status" value="1"/>
</dbReference>
<keyword evidence="3 5" id="KW-0479">Metal-binding</keyword>
<dbReference type="InterPro" id="IPR036324">
    <property type="entry name" value="Mn/Fe_SOD_N_sf"/>
</dbReference>
<dbReference type="SUPFAM" id="SSF46609">
    <property type="entry name" value="Fe,Mn superoxide dismutase (SOD), N-terminal domain"/>
    <property type="match status" value="1"/>
</dbReference>
<sequence>MNFEIKPLACDPSRLAGLSEKLITSHYENNYAGAVKRLNAITVQLAEIDVSTAPVFVLNGLKREELVAANSMILHEIYFESLGASEAVSGALETALVRDFGSVERWHAEFSAMGKALGGGSGWVLLSWSPRLGKLLNQWASDHAHTLADGLPILTLDMYEHSYHIDFGAKAGAYVDAFMQNVNWQKVKTRFESLII</sequence>
<dbReference type="PIRSF" id="PIRSF000349">
    <property type="entry name" value="SODismutase"/>
    <property type="match status" value="1"/>
</dbReference>
<dbReference type="AlphaFoldDB" id="A0A7X1NHU4"/>
<evidence type="ECO:0000256" key="1">
    <source>
        <dbReference type="ARBA" id="ARBA00008714"/>
    </source>
</evidence>
<dbReference type="InterPro" id="IPR036314">
    <property type="entry name" value="SOD_C_sf"/>
</dbReference>
<organism evidence="7 8">
    <name type="scientific">Paraburkholderia franconis</name>
    <dbReference type="NCBI Taxonomy" id="2654983"/>
    <lineage>
        <taxon>Bacteria</taxon>
        <taxon>Pseudomonadati</taxon>
        <taxon>Pseudomonadota</taxon>
        <taxon>Betaproteobacteria</taxon>
        <taxon>Burkholderiales</taxon>
        <taxon>Burkholderiaceae</taxon>
        <taxon>Paraburkholderia</taxon>
    </lineage>
</organism>
<feature type="binding site" evidence="5">
    <location>
        <position position="161"/>
    </location>
    <ligand>
        <name>Mn(2+)</name>
        <dbReference type="ChEBI" id="CHEBI:29035"/>
    </ligand>
</feature>
<dbReference type="InterPro" id="IPR019832">
    <property type="entry name" value="Mn/Fe_SOD_C"/>
</dbReference>
<dbReference type="InterPro" id="IPR001189">
    <property type="entry name" value="Mn/Fe_SOD"/>
</dbReference>
<comment type="caution">
    <text evidence="7">The sequence shown here is derived from an EMBL/GenBank/DDBJ whole genome shotgun (WGS) entry which is preliminary data.</text>
</comment>
<evidence type="ECO:0000256" key="2">
    <source>
        <dbReference type="ARBA" id="ARBA00012682"/>
    </source>
</evidence>
<feature type="binding site" evidence="5">
    <location>
        <position position="75"/>
    </location>
    <ligand>
        <name>Mn(2+)</name>
        <dbReference type="ChEBI" id="CHEBI:29035"/>
    </ligand>
</feature>
<dbReference type="GO" id="GO:0004784">
    <property type="term" value="F:superoxide dismutase activity"/>
    <property type="evidence" value="ECO:0007669"/>
    <property type="project" value="UniProtKB-EC"/>
</dbReference>
<dbReference type="PANTHER" id="PTHR11404">
    <property type="entry name" value="SUPEROXIDE DISMUTASE 2"/>
    <property type="match status" value="1"/>
</dbReference>
<dbReference type="Pfam" id="PF02777">
    <property type="entry name" value="Sod_Fe_C"/>
    <property type="match status" value="1"/>
</dbReference>
<keyword evidence="8" id="KW-1185">Reference proteome</keyword>
<dbReference type="Proteomes" id="UP000484381">
    <property type="component" value="Unassembled WGS sequence"/>
</dbReference>
<reference evidence="7 8" key="1">
    <citation type="submission" date="2019-10" db="EMBL/GenBank/DDBJ databases">
        <title>Paraburkholderia sp. isolated from nodules of Mimosa pudica from Brazilian Atlantic Forest soils.</title>
        <authorList>
            <person name="Paulitsch F."/>
            <person name="Hungria M."/>
            <person name="Dall'Agnol R."/>
        </authorList>
    </citation>
    <scope>NUCLEOTIDE SEQUENCE [LARGE SCALE GENOMIC DNA]</scope>
    <source>
        <strain evidence="7 8">CNPSo 3157</strain>
    </source>
</reference>
<evidence type="ECO:0000256" key="4">
    <source>
        <dbReference type="ARBA" id="ARBA00023002"/>
    </source>
</evidence>
<evidence type="ECO:0000256" key="5">
    <source>
        <dbReference type="PIRSR" id="PIRSR000349-1"/>
    </source>
</evidence>
<dbReference type="RefSeq" id="WP_152766523.1">
    <property type="nucleotide sequence ID" value="NZ_WHNP01000057.1"/>
</dbReference>
<dbReference type="InterPro" id="IPR050265">
    <property type="entry name" value="Fe/Mn_Superoxide_Dismutase"/>
</dbReference>
<feature type="binding site" evidence="5">
    <location>
        <position position="157"/>
    </location>
    <ligand>
        <name>Mn(2+)</name>
        <dbReference type="ChEBI" id="CHEBI:29035"/>
    </ligand>
</feature>
<dbReference type="SUPFAM" id="SSF54719">
    <property type="entry name" value="Fe,Mn superoxide dismutase (SOD), C-terminal domain"/>
    <property type="match status" value="1"/>
</dbReference>
<dbReference type="Gene3D" id="3.55.40.20">
    <property type="entry name" value="Iron/manganese superoxide dismutase, C-terminal domain"/>
    <property type="match status" value="1"/>
</dbReference>
<keyword evidence="4" id="KW-0560">Oxidoreductase</keyword>
<proteinExistence type="inferred from homology"/>
<comment type="similarity">
    <text evidence="1">Belongs to the iron/manganese superoxide dismutase family.</text>
</comment>